<protein>
    <submittedName>
        <fullName evidence="2">FG-GAP repeat domain-containing protein</fullName>
    </submittedName>
</protein>
<keyword evidence="3" id="KW-1185">Reference proteome</keyword>
<reference evidence="2 3" key="1">
    <citation type="journal article" date="2019" name="Nat. Ecol. Evol.">
        <title>Megaphylogeny resolves global patterns of mushroom evolution.</title>
        <authorList>
            <person name="Varga T."/>
            <person name="Krizsan K."/>
            <person name="Foldi C."/>
            <person name="Dima B."/>
            <person name="Sanchez-Garcia M."/>
            <person name="Sanchez-Ramirez S."/>
            <person name="Szollosi G.J."/>
            <person name="Szarkandi J.G."/>
            <person name="Papp V."/>
            <person name="Albert L."/>
            <person name="Andreopoulos W."/>
            <person name="Angelini C."/>
            <person name="Antonin V."/>
            <person name="Barry K.W."/>
            <person name="Bougher N.L."/>
            <person name="Buchanan P."/>
            <person name="Buyck B."/>
            <person name="Bense V."/>
            <person name="Catcheside P."/>
            <person name="Chovatia M."/>
            <person name="Cooper J."/>
            <person name="Damon W."/>
            <person name="Desjardin D."/>
            <person name="Finy P."/>
            <person name="Geml J."/>
            <person name="Haridas S."/>
            <person name="Hughes K."/>
            <person name="Justo A."/>
            <person name="Karasinski D."/>
            <person name="Kautmanova I."/>
            <person name="Kiss B."/>
            <person name="Kocsube S."/>
            <person name="Kotiranta H."/>
            <person name="LaButti K.M."/>
            <person name="Lechner B.E."/>
            <person name="Liimatainen K."/>
            <person name="Lipzen A."/>
            <person name="Lukacs Z."/>
            <person name="Mihaltcheva S."/>
            <person name="Morgado L.N."/>
            <person name="Niskanen T."/>
            <person name="Noordeloos M.E."/>
            <person name="Ohm R.A."/>
            <person name="Ortiz-Santana B."/>
            <person name="Ovrebo C."/>
            <person name="Racz N."/>
            <person name="Riley R."/>
            <person name="Savchenko A."/>
            <person name="Shiryaev A."/>
            <person name="Soop K."/>
            <person name="Spirin V."/>
            <person name="Szebenyi C."/>
            <person name="Tomsovsky M."/>
            <person name="Tulloss R.E."/>
            <person name="Uehling J."/>
            <person name="Grigoriev I.V."/>
            <person name="Vagvolgyi C."/>
            <person name="Papp T."/>
            <person name="Martin F.M."/>
            <person name="Miettinen O."/>
            <person name="Hibbett D.S."/>
            <person name="Nagy L.G."/>
        </authorList>
    </citation>
    <scope>NUCLEOTIDE SEQUENCE [LARGE SCALE GENOMIC DNA]</scope>
    <source>
        <strain evidence="2 3">CBS 121175</strain>
    </source>
</reference>
<dbReference type="CDD" id="cd01833">
    <property type="entry name" value="XynB_like"/>
    <property type="match status" value="1"/>
</dbReference>
<organism evidence="2 3">
    <name type="scientific">Coprinopsis marcescibilis</name>
    <name type="common">Agaric fungus</name>
    <name type="synonym">Psathyrella marcescibilis</name>
    <dbReference type="NCBI Taxonomy" id="230819"/>
    <lineage>
        <taxon>Eukaryota</taxon>
        <taxon>Fungi</taxon>
        <taxon>Dikarya</taxon>
        <taxon>Basidiomycota</taxon>
        <taxon>Agaricomycotina</taxon>
        <taxon>Agaricomycetes</taxon>
        <taxon>Agaricomycetidae</taxon>
        <taxon>Agaricales</taxon>
        <taxon>Agaricineae</taxon>
        <taxon>Psathyrellaceae</taxon>
        <taxon>Coprinopsis</taxon>
    </lineage>
</organism>
<accession>A0A5C3L017</accession>
<dbReference type="SUPFAM" id="SSF52266">
    <property type="entry name" value="SGNH hydrolase"/>
    <property type="match status" value="1"/>
</dbReference>
<name>A0A5C3L017_COPMA</name>
<dbReference type="InterPro" id="IPR036514">
    <property type="entry name" value="SGNH_hydro_sf"/>
</dbReference>
<proteinExistence type="predicted"/>
<dbReference type="PANTHER" id="PTHR30383:SF5">
    <property type="entry name" value="SGNH HYDROLASE-TYPE ESTERASE DOMAIN-CONTAINING PROTEIN"/>
    <property type="match status" value="1"/>
</dbReference>
<dbReference type="Gene3D" id="3.40.50.1110">
    <property type="entry name" value="SGNH hydrolase"/>
    <property type="match status" value="1"/>
</dbReference>
<dbReference type="AlphaFoldDB" id="A0A5C3L017"/>
<dbReference type="OrthoDB" id="2119228at2759"/>
<dbReference type="Pfam" id="PF13472">
    <property type="entry name" value="Lipase_GDSL_2"/>
    <property type="match status" value="1"/>
</dbReference>
<evidence type="ECO:0000313" key="3">
    <source>
        <dbReference type="Proteomes" id="UP000307440"/>
    </source>
</evidence>
<dbReference type="InterPro" id="IPR051532">
    <property type="entry name" value="Ester_Hydrolysis_Enzymes"/>
</dbReference>
<feature type="domain" description="SGNH hydrolase-type esterase" evidence="1">
    <location>
        <begin position="40"/>
        <end position="219"/>
    </location>
</feature>
<dbReference type="Proteomes" id="UP000307440">
    <property type="component" value="Unassembled WGS sequence"/>
</dbReference>
<gene>
    <name evidence="2" type="ORF">FA15DRAFT_645492</name>
</gene>
<evidence type="ECO:0000259" key="1">
    <source>
        <dbReference type="Pfam" id="PF13472"/>
    </source>
</evidence>
<dbReference type="PANTHER" id="PTHR30383">
    <property type="entry name" value="THIOESTERASE 1/PROTEASE 1/LYSOPHOSPHOLIPASE L1"/>
    <property type="match status" value="1"/>
</dbReference>
<dbReference type="STRING" id="230819.A0A5C3L017"/>
<sequence length="245" mass="26440">MTLYNQFPAFLFKMRYTLTLATIAAFISNAFAFTCRIMPLGASITFGVGSSQGNGYRDDLYNLLEADGNVVNMVGNNPAVDSTFHDKDTEGWSGFKIAQVDEKMRISMPQNRPNIVTLLVGTNDMSGNDDVANAPGRLGRLIDGILGFPPLTLVIVSSLPPNRDAATNNRINAYNAAIPGVVQARVDAGRSVMFADCGSLVGADEIPDGTHPNDAAYERIGRCFYEKVVEADSRGWIFPVEGPPP</sequence>
<dbReference type="GO" id="GO:0004622">
    <property type="term" value="F:phosphatidylcholine lysophospholipase activity"/>
    <property type="evidence" value="ECO:0007669"/>
    <property type="project" value="TreeGrafter"/>
</dbReference>
<dbReference type="EMBL" id="ML210265">
    <property type="protein sequence ID" value="TFK21558.1"/>
    <property type="molecule type" value="Genomic_DNA"/>
</dbReference>
<evidence type="ECO:0000313" key="2">
    <source>
        <dbReference type="EMBL" id="TFK21558.1"/>
    </source>
</evidence>
<dbReference type="InterPro" id="IPR013830">
    <property type="entry name" value="SGNH_hydro"/>
</dbReference>